<evidence type="ECO:0000313" key="3">
    <source>
        <dbReference type="Proteomes" id="UP000554235"/>
    </source>
</evidence>
<gene>
    <name evidence="2" type="ORF">FALBO_4873</name>
</gene>
<dbReference type="OrthoDB" id="5101153at2759"/>
<evidence type="ECO:0000313" key="2">
    <source>
        <dbReference type="EMBL" id="KAF4468254.1"/>
    </source>
</evidence>
<name>A0A8H4PAC9_9HYPO</name>
<evidence type="ECO:0000256" key="1">
    <source>
        <dbReference type="SAM" id="MobiDB-lite"/>
    </source>
</evidence>
<protein>
    <submittedName>
        <fullName evidence="2">Uncharacterized protein</fullName>
    </submittedName>
</protein>
<dbReference type="Proteomes" id="UP000554235">
    <property type="component" value="Unassembled WGS sequence"/>
</dbReference>
<dbReference type="EMBL" id="JAADYS010000637">
    <property type="protein sequence ID" value="KAF4468254.1"/>
    <property type="molecule type" value="Genomic_DNA"/>
</dbReference>
<proteinExistence type="predicted"/>
<reference evidence="2 3" key="1">
    <citation type="submission" date="2020-01" db="EMBL/GenBank/DDBJ databases">
        <title>Identification and distribution of gene clusters putatively required for synthesis of sphingolipid metabolism inhibitors in phylogenetically diverse species of the filamentous fungus Fusarium.</title>
        <authorList>
            <person name="Kim H.-S."/>
            <person name="Busman M."/>
            <person name="Brown D.W."/>
            <person name="Divon H."/>
            <person name="Uhlig S."/>
            <person name="Proctor R.H."/>
        </authorList>
    </citation>
    <scope>NUCLEOTIDE SEQUENCE [LARGE SCALE GENOMIC DNA]</scope>
    <source>
        <strain evidence="2 3">NRRL 20459</strain>
    </source>
</reference>
<feature type="region of interest" description="Disordered" evidence="1">
    <location>
        <begin position="300"/>
        <end position="326"/>
    </location>
</feature>
<keyword evidence="3" id="KW-1185">Reference proteome</keyword>
<sequence>MILPVEVIGLIAENLAQPLAQSSPFLESTADAKRSQWWQQYMDLLNLTLSCRDVYRNTRHLLYAKLVLKKPSDLIIDFVDILKHPHVGRSILHVRFCTELTSSDALREARQFWLSNHTQDTVFAEDMLHKQGFYLPGWHELTDPSRTSWEGLEFPDGPAVAFMYILYMATELESLSFHQADIGWETLTHLQQAIDRNRQAQKPFLGSLRGLQCHLQEREEWMSLGRWLFGGEHEGMQIIVLEGMSLRDLSAWSDTIQVENTHIEELYLGPRGKSKPAIPNSRFNKQEWVRGTWLAGGPRLEDAPSETARSDDEGWGPIRGPEARRRKSNLSGFKHLRVLDVVADPPSRFPSKTLVTLKNLATSLEVFRIEGYPFCVYIRDGVTI</sequence>
<accession>A0A8H4PAC9</accession>
<comment type="caution">
    <text evidence="2">The sequence shown here is derived from an EMBL/GenBank/DDBJ whole genome shotgun (WGS) entry which is preliminary data.</text>
</comment>
<dbReference type="AlphaFoldDB" id="A0A8H4PAC9"/>
<organism evidence="2 3">
    <name type="scientific">Fusarium albosuccineum</name>
    <dbReference type="NCBI Taxonomy" id="1237068"/>
    <lineage>
        <taxon>Eukaryota</taxon>
        <taxon>Fungi</taxon>
        <taxon>Dikarya</taxon>
        <taxon>Ascomycota</taxon>
        <taxon>Pezizomycotina</taxon>
        <taxon>Sordariomycetes</taxon>
        <taxon>Hypocreomycetidae</taxon>
        <taxon>Hypocreales</taxon>
        <taxon>Nectriaceae</taxon>
        <taxon>Fusarium</taxon>
        <taxon>Fusarium decemcellulare species complex</taxon>
    </lineage>
</organism>